<dbReference type="AlphaFoldDB" id="A0A6N9U0D6"/>
<reference evidence="2 3" key="1">
    <citation type="submission" date="2020-01" db="EMBL/GenBank/DDBJ databases">
        <title>Insect and environment-associated Actinomycetes.</title>
        <authorList>
            <person name="Currrie C."/>
            <person name="Chevrette M."/>
            <person name="Carlson C."/>
            <person name="Stubbendieck R."/>
            <person name="Wendt-Pienkowski E."/>
        </authorList>
    </citation>
    <scope>NUCLEOTIDE SEQUENCE [LARGE SCALE GENOMIC DNA]</scope>
    <source>
        <strain evidence="2 3">SID11342</strain>
    </source>
</reference>
<comment type="caution">
    <text evidence="2">The sequence shown here is derived from an EMBL/GenBank/DDBJ whole genome shotgun (WGS) entry which is preliminary data.</text>
</comment>
<name>A0A6N9U0D6_STRHA</name>
<evidence type="ECO:0008006" key="4">
    <source>
        <dbReference type="Google" id="ProtNLM"/>
    </source>
</evidence>
<proteinExistence type="predicted"/>
<dbReference type="EMBL" id="JAAGLQ010000160">
    <property type="protein sequence ID" value="NEA15346.1"/>
    <property type="molecule type" value="Genomic_DNA"/>
</dbReference>
<gene>
    <name evidence="2" type="ORF">G3I29_07340</name>
</gene>
<feature type="non-terminal residue" evidence="2">
    <location>
        <position position="1"/>
    </location>
</feature>
<feature type="region of interest" description="Disordered" evidence="1">
    <location>
        <begin position="1"/>
        <end position="21"/>
    </location>
</feature>
<protein>
    <recommendedName>
        <fullName evidence="4">Serine protease</fullName>
    </recommendedName>
</protein>
<feature type="non-terminal residue" evidence="2">
    <location>
        <position position="127"/>
    </location>
</feature>
<sequence>GRPDGAPSPCGGRAPRGDGGERYLDAVDRRLAAHPRTVQILLCRWFTDETPLHAEEGVPIRLTVAAAAQALLYARRDLGADDLTEALVDAGHPRAAELLTALAEDEPAVLCRAVERWARDGRRPERR</sequence>
<accession>A0A6N9U0D6</accession>
<organism evidence="2 3">
    <name type="scientific">Streptomyces halstedii</name>
    <dbReference type="NCBI Taxonomy" id="1944"/>
    <lineage>
        <taxon>Bacteria</taxon>
        <taxon>Bacillati</taxon>
        <taxon>Actinomycetota</taxon>
        <taxon>Actinomycetes</taxon>
        <taxon>Kitasatosporales</taxon>
        <taxon>Streptomycetaceae</taxon>
        <taxon>Streptomyces</taxon>
    </lineage>
</organism>
<evidence type="ECO:0000256" key="1">
    <source>
        <dbReference type="SAM" id="MobiDB-lite"/>
    </source>
</evidence>
<evidence type="ECO:0000313" key="2">
    <source>
        <dbReference type="EMBL" id="NEA15346.1"/>
    </source>
</evidence>
<dbReference type="Proteomes" id="UP000471293">
    <property type="component" value="Unassembled WGS sequence"/>
</dbReference>
<evidence type="ECO:0000313" key="3">
    <source>
        <dbReference type="Proteomes" id="UP000471293"/>
    </source>
</evidence>